<name>A0A1C3NM31_9XANT</name>
<feature type="compositionally biased region" description="Basic and acidic residues" evidence="1">
    <location>
        <begin position="43"/>
        <end position="55"/>
    </location>
</feature>
<protein>
    <submittedName>
        <fullName evidence="2">Cointegrate resolution protein T</fullName>
    </submittedName>
</protein>
<evidence type="ECO:0000313" key="2">
    <source>
        <dbReference type="EMBL" id="SBV51456.1"/>
    </source>
</evidence>
<accession>A0A1C3NM31</accession>
<dbReference type="EMBL" id="FLTX01000035">
    <property type="protein sequence ID" value="SBV51456.1"/>
    <property type="molecule type" value="Genomic_DNA"/>
</dbReference>
<organism evidence="2 3">
    <name type="scientific">Xanthomonas bromi</name>
    <dbReference type="NCBI Taxonomy" id="56449"/>
    <lineage>
        <taxon>Bacteria</taxon>
        <taxon>Pseudomonadati</taxon>
        <taxon>Pseudomonadota</taxon>
        <taxon>Gammaproteobacteria</taxon>
        <taxon>Lysobacterales</taxon>
        <taxon>Lysobacteraceae</taxon>
        <taxon>Xanthomonas</taxon>
    </lineage>
</organism>
<gene>
    <name evidence="2" type="ORF">XBLMG947_2245</name>
</gene>
<feature type="region of interest" description="Disordered" evidence="1">
    <location>
        <begin position="76"/>
        <end position="185"/>
    </location>
</feature>
<feature type="region of interest" description="Disordered" evidence="1">
    <location>
        <begin position="23"/>
        <end position="59"/>
    </location>
</feature>
<feature type="compositionally biased region" description="Polar residues" evidence="1">
    <location>
        <begin position="83"/>
        <end position="93"/>
    </location>
</feature>
<feature type="region of interest" description="Disordered" evidence="1">
    <location>
        <begin position="228"/>
        <end position="270"/>
    </location>
</feature>
<feature type="compositionally biased region" description="Polar residues" evidence="1">
    <location>
        <begin position="28"/>
        <end position="42"/>
    </location>
</feature>
<dbReference type="AlphaFoldDB" id="A0A1C3NM31"/>
<dbReference type="Proteomes" id="UP000092503">
    <property type="component" value="Unassembled WGS sequence"/>
</dbReference>
<feature type="compositionally biased region" description="Basic and acidic residues" evidence="1">
    <location>
        <begin position="131"/>
        <end position="148"/>
    </location>
</feature>
<feature type="compositionally biased region" description="Low complexity" evidence="1">
    <location>
        <begin position="98"/>
        <end position="126"/>
    </location>
</feature>
<reference evidence="2 3" key="1">
    <citation type="submission" date="2016-06" db="EMBL/GenBank/DDBJ databases">
        <authorList>
            <person name="Kjaerup R.B."/>
            <person name="Dalgaard T.S."/>
            <person name="Juul-Madsen H.R."/>
        </authorList>
    </citation>
    <scope>NUCLEOTIDE SEQUENCE [LARGE SCALE GENOMIC DNA]</scope>
    <source>
        <strain evidence="2">LMG947</strain>
    </source>
</reference>
<sequence length="270" mass="28803">MIAQAQERFNAELHERTQALERARQEAGNLSSQLQRTETALQTEREAGEAARSDLARSTTELAQLEERIAGLTARLAEHQSQRGHWSRSTSTPGRPLSTTATRSKTSASRSNAGTSTSAGTAGRTAPGQRSVDRQKPRPDAVQPRERPVAGTPHPAGKGGGAGAQDRPHATRRARYIARDSGRTPGVADALRNEVRNVHFGNQMLVELTTLTTKNLFARLPAATPASNAAGEGFYDGGPPTLNPAVAGVPDAARPDRPSRYRSRRPPTGG</sequence>
<evidence type="ECO:0000313" key="3">
    <source>
        <dbReference type="Proteomes" id="UP000092503"/>
    </source>
</evidence>
<evidence type="ECO:0000256" key="1">
    <source>
        <dbReference type="SAM" id="MobiDB-lite"/>
    </source>
</evidence>
<dbReference type="STRING" id="56449.XBLMG947_2245"/>
<feature type="compositionally biased region" description="Basic residues" evidence="1">
    <location>
        <begin position="260"/>
        <end position="270"/>
    </location>
</feature>
<proteinExistence type="predicted"/>